<evidence type="ECO:0000313" key="2">
    <source>
        <dbReference type="EMBL" id="KAK9139766.1"/>
    </source>
</evidence>
<feature type="chain" id="PRO_5042931621" description="Secreted protein" evidence="1">
    <location>
        <begin position="16"/>
        <end position="109"/>
    </location>
</feature>
<feature type="signal peptide" evidence="1">
    <location>
        <begin position="1"/>
        <end position="15"/>
    </location>
</feature>
<evidence type="ECO:0000313" key="3">
    <source>
        <dbReference type="Proteomes" id="UP001419268"/>
    </source>
</evidence>
<dbReference type="EMBL" id="JBBNAG010000004">
    <property type="protein sequence ID" value="KAK9139766.1"/>
    <property type="molecule type" value="Genomic_DNA"/>
</dbReference>
<evidence type="ECO:0008006" key="4">
    <source>
        <dbReference type="Google" id="ProtNLM"/>
    </source>
</evidence>
<evidence type="ECO:0000256" key="1">
    <source>
        <dbReference type="SAM" id="SignalP"/>
    </source>
</evidence>
<keyword evidence="3" id="KW-1185">Reference proteome</keyword>
<proteinExistence type="predicted"/>
<protein>
    <recommendedName>
        <fullName evidence="4">Secreted protein</fullName>
    </recommendedName>
</protein>
<sequence length="109" mass="12371">MLYFFPLFFAGVGLPSQTPCGVRMQGRLLPCIPRARMNCHGSSSEFVNSNPQQRPTETTTTNDTTTHLVFTFVELSVSLSRSFPLSLSRSLFLLLLPFSLVRHCFFFFE</sequence>
<comment type="caution">
    <text evidence="2">The sequence shown here is derived from an EMBL/GenBank/DDBJ whole genome shotgun (WGS) entry which is preliminary data.</text>
</comment>
<dbReference type="AlphaFoldDB" id="A0AAP0PGA4"/>
<keyword evidence="1" id="KW-0732">Signal</keyword>
<accession>A0AAP0PGA4</accession>
<name>A0AAP0PGA4_9MAGN</name>
<reference evidence="2 3" key="1">
    <citation type="submission" date="2024-01" db="EMBL/GenBank/DDBJ databases">
        <title>Genome assemblies of Stephania.</title>
        <authorList>
            <person name="Yang L."/>
        </authorList>
    </citation>
    <scope>NUCLEOTIDE SEQUENCE [LARGE SCALE GENOMIC DNA]</scope>
    <source>
        <strain evidence="2">JXDWG</strain>
        <tissue evidence="2">Leaf</tissue>
    </source>
</reference>
<dbReference type="Proteomes" id="UP001419268">
    <property type="component" value="Unassembled WGS sequence"/>
</dbReference>
<organism evidence="2 3">
    <name type="scientific">Stephania cephalantha</name>
    <dbReference type="NCBI Taxonomy" id="152367"/>
    <lineage>
        <taxon>Eukaryota</taxon>
        <taxon>Viridiplantae</taxon>
        <taxon>Streptophyta</taxon>
        <taxon>Embryophyta</taxon>
        <taxon>Tracheophyta</taxon>
        <taxon>Spermatophyta</taxon>
        <taxon>Magnoliopsida</taxon>
        <taxon>Ranunculales</taxon>
        <taxon>Menispermaceae</taxon>
        <taxon>Menispermoideae</taxon>
        <taxon>Cissampelideae</taxon>
        <taxon>Stephania</taxon>
    </lineage>
</organism>
<gene>
    <name evidence="2" type="ORF">Scep_009447</name>
</gene>